<proteinExistence type="predicted"/>
<accession>A0A5B8Y834</accession>
<dbReference type="EMBL" id="CP041186">
    <property type="protein sequence ID" value="QDG52900.1"/>
    <property type="molecule type" value="Genomic_DNA"/>
</dbReference>
<feature type="compositionally biased region" description="Polar residues" evidence="1">
    <location>
        <begin position="28"/>
        <end position="55"/>
    </location>
</feature>
<sequence length="204" mass="22718">MARSYLAGVLLTFAAALAVSGCEKEASGTPSAQTTARAPLTQTDLNRTEATPRTTADQREEPNAPQERLSPEWTLEMSGPYAFEKKGHSAAYSYLDKALHMRLLYQPQKGGFHQGVTFHLPDIEYGHEGRVEAAFAKATFSDEKLRCSTDGEDAYFAVTLERFSRDVRVGSFEGRLRCRTTDKADDRADEEPKYVDVSGRFQHD</sequence>
<evidence type="ECO:0000313" key="4">
    <source>
        <dbReference type="Proteomes" id="UP000315995"/>
    </source>
</evidence>
<reference evidence="3 4" key="1">
    <citation type="submission" date="2019-06" db="EMBL/GenBank/DDBJ databases">
        <title>Persicimonas caeni gen. nov., sp. nov., a predatory bacterium isolated from solar saltern.</title>
        <authorList>
            <person name="Wang S."/>
        </authorList>
    </citation>
    <scope>NUCLEOTIDE SEQUENCE [LARGE SCALE GENOMIC DNA]</scope>
    <source>
        <strain evidence="3 4">YN101</strain>
    </source>
</reference>
<accession>A0A4Y6PXE4</accession>
<feature type="region of interest" description="Disordered" evidence="1">
    <location>
        <begin position="183"/>
        <end position="204"/>
    </location>
</feature>
<keyword evidence="4" id="KW-1185">Reference proteome</keyword>
<dbReference type="AlphaFoldDB" id="A0A4Y6PXE4"/>
<gene>
    <name evidence="3" type="ORF">FIV42_19780</name>
</gene>
<dbReference type="Proteomes" id="UP000315995">
    <property type="component" value="Chromosome"/>
</dbReference>
<evidence type="ECO:0000256" key="1">
    <source>
        <dbReference type="SAM" id="MobiDB-lite"/>
    </source>
</evidence>
<keyword evidence="2" id="KW-0732">Signal</keyword>
<evidence type="ECO:0000256" key="2">
    <source>
        <dbReference type="SAM" id="SignalP"/>
    </source>
</evidence>
<evidence type="ECO:0000313" key="3">
    <source>
        <dbReference type="EMBL" id="QDG52900.1"/>
    </source>
</evidence>
<feature type="signal peptide" evidence="2">
    <location>
        <begin position="1"/>
        <end position="18"/>
    </location>
</feature>
<name>A0A4Y6PXE4_PERCE</name>
<feature type="region of interest" description="Disordered" evidence="1">
    <location>
        <begin position="25"/>
        <end position="72"/>
    </location>
</feature>
<feature type="chain" id="PRO_5030106623" description="Lipoprotein" evidence="2">
    <location>
        <begin position="19"/>
        <end position="204"/>
    </location>
</feature>
<organism evidence="3 4">
    <name type="scientific">Persicimonas caeni</name>
    <dbReference type="NCBI Taxonomy" id="2292766"/>
    <lineage>
        <taxon>Bacteria</taxon>
        <taxon>Deltaproteobacteria</taxon>
        <taxon>Bradymonadales</taxon>
        <taxon>Bradymonadaceae</taxon>
        <taxon>Persicimonas</taxon>
    </lineage>
</organism>
<evidence type="ECO:0008006" key="5">
    <source>
        <dbReference type="Google" id="ProtNLM"/>
    </source>
</evidence>
<feature type="compositionally biased region" description="Basic and acidic residues" evidence="1">
    <location>
        <begin position="183"/>
        <end position="194"/>
    </location>
</feature>
<protein>
    <recommendedName>
        <fullName evidence="5">Lipoprotein</fullName>
    </recommendedName>
</protein>
<dbReference type="PROSITE" id="PS51257">
    <property type="entry name" value="PROKAR_LIPOPROTEIN"/>
    <property type="match status" value="1"/>
</dbReference>